<dbReference type="GO" id="GO:1990414">
    <property type="term" value="P:replication-born double-strand break repair via sister chromatid exchange"/>
    <property type="evidence" value="ECO:0007669"/>
    <property type="project" value="TreeGrafter"/>
</dbReference>
<gene>
    <name evidence="1" type="ORF">BC938DRAFT_475597</name>
</gene>
<dbReference type="GO" id="GO:0034087">
    <property type="term" value="P:establishment of mitotic sister chromatid cohesion"/>
    <property type="evidence" value="ECO:0007669"/>
    <property type="project" value="TreeGrafter"/>
</dbReference>
<dbReference type="AlphaFoldDB" id="A0A433PRM0"/>
<dbReference type="GO" id="GO:0090694">
    <property type="term" value="C:Scc2-Scc4 cohesin loading complex"/>
    <property type="evidence" value="ECO:0007669"/>
    <property type="project" value="TreeGrafter"/>
</dbReference>
<dbReference type="GO" id="GO:0071169">
    <property type="term" value="P:establishment of protein localization to chromatin"/>
    <property type="evidence" value="ECO:0007669"/>
    <property type="project" value="TreeGrafter"/>
</dbReference>
<accession>A0A433PRM0</accession>
<comment type="caution">
    <text evidence="1">The sequence shown here is derived from an EMBL/GenBank/DDBJ whole genome shotgun (WGS) entry which is preliminary data.</text>
</comment>
<dbReference type="PANTHER" id="PTHR21704">
    <property type="entry name" value="NIPPED-B-LIKE PROTEIN DELANGIN SCC2-RELATED"/>
    <property type="match status" value="1"/>
</dbReference>
<feature type="non-terminal residue" evidence="1">
    <location>
        <position position="217"/>
    </location>
</feature>
<reference evidence="1 2" key="1">
    <citation type="journal article" date="2018" name="New Phytol.">
        <title>Phylogenomics of Endogonaceae and evolution of mycorrhizas within Mucoromycota.</title>
        <authorList>
            <person name="Chang Y."/>
            <person name="Desiro A."/>
            <person name="Na H."/>
            <person name="Sandor L."/>
            <person name="Lipzen A."/>
            <person name="Clum A."/>
            <person name="Barry K."/>
            <person name="Grigoriev I.V."/>
            <person name="Martin F.M."/>
            <person name="Stajich J.E."/>
            <person name="Smith M.E."/>
            <person name="Bonito G."/>
            <person name="Spatafora J.W."/>
        </authorList>
    </citation>
    <scope>NUCLEOTIDE SEQUENCE [LARGE SCALE GENOMIC DNA]</scope>
    <source>
        <strain evidence="1 2">AD002</strain>
    </source>
</reference>
<dbReference type="Proteomes" id="UP000274822">
    <property type="component" value="Unassembled WGS sequence"/>
</dbReference>
<dbReference type="GO" id="GO:0003682">
    <property type="term" value="F:chromatin binding"/>
    <property type="evidence" value="ECO:0007669"/>
    <property type="project" value="TreeGrafter"/>
</dbReference>
<organism evidence="1 2">
    <name type="scientific">Jimgerdemannia flammicorona</name>
    <dbReference type="NCBI Taxonomy" id="994334"/>
    <lineage>
        <taxon>Eukaryota</taxon>
        <taxon>Fungi</taxon>
        <taxon>Fungi incertae sedis</taxon>
        <taxon>Mucoromycota</taxon>
        <taxon>Mucoromycotina</taxon>
        <taxon>Endogonomycetes</taxon>
        <taxon>Endogonales</taxon>
        <taxon>Endogonaceae</taxon>
        <taxon>Jimgerdemannia</taxon>
    </lineage>
</organism>
<evidence type="ECO:0000313" key="1">
    <source>
        <dbReference type="EMBL" id="RUS20192.1"/>
    </source>
</evidence>
<dbReference type="InterPro" id="IPR033031">
    <property type="entry name" value="Scc2/Nipped-B"/>
</dbReference>
<dbReference type="EMBL" id="RBNJ01021187">
    <property type="protein sequence ID" value="RUS20192.1"/>
    <property type="molecule type" value="Genomic_DNA"/>
</dbReference>
<protein>
    <submittedName>
        <fullName evidence="1">Uncharacterized protein</fullName>
    </submittedName>
</protein>
<dbReference type="GO" id="GO:0061775">
    <property type="term" value="F:cohesin loader activity"/>
    <property type="evidence" value="ECO:0007669"/>
    <property type="project" value="InterPro"/>
</dbReference>
<name>A0A433PRM0_9FUNG</name>
<evidence type="ECO:0000313" key="2">
    <source>
        <dbReference type="Proteomes" id="UP000274822"/>
    </source>
</evidence>
<keyword evidence="2" id="KW-1185">Reference proteome</keyword>
<proteinExistence type="predicted"/>
<dbReference type="GO" id="GO:0010468">
    <property type="term" value="P:regulation of gene expression"/>
    <property type="evidence" value="ECO:0007669"/>
    <property type="project" value="InterPro"/>
</dbReference>
<sequence>MESDYRTILDNLMEDVVAVLNYPEWPAAEMVIRIFSRLMKCTPLTRHHAAQITNIDDPKADNTSKAMAIDYLGMIAGRLKKFAALLDPALGDDRKDADAQGQSPKEGGWFAKVRKNLVRGEVTTSIDVNALTSLWRCQSKVLEFLERGAQHDPGLKCAHQLLLCEWGIAFASALVPVDDDGGDDNVSLETKEKLRTIVKEYWTLSSGGRLDKRAVDD</sequence>
<dbReference type="PANTHER" id="PTHR21704:SF18">
    <property type="entry name" value="NIPPED-B-LIKE PROTEIN"/>
    <property type="match status" value="1"/>
</dbReference>
<dbReference type="GO" id="GO:0140588">
    <property type="term" value="P:chromatin looping"/>
    <property type="evidence" value="ECO:0007669"/>
    <property type="project" value="InterPro"/>
</dbReference>